<protein>
    <submittedName>
        <fullName evidence="2">tRNA(FMet)-specific endonuclease VapC</fullName>
    </submittedName>
</protein>
<dbReference type="SUPFAM" id="SSF88723">
    <property type="entry name" value="PIN domain-like"/>
    <property type="match status" value="1"/>
</dbReference>
<dbReference type="AlphaFoldDB" id="A0A166EPT3"/>
<dbReference type="GO" id="GO:0016075">
    <property type="term" value="P:rRNA catabolic process"/>
    <property type="evidence" value="ECO:0007669"/>
    <property type="project" value="TreeGrafter"/>
</dbReference>
<evidence type="ECO:0000259" key="1">
    <source>
        <dbReference type="Pfam" id="PF01850"/>
    </source>
</evidence>
<comment type="caution">
    <text evidence="2">The sequence shown here is derived from an EMBL/GenBank/DDBJ whole genome shotgun (WGS) entry which is preliminary data.</text>
</comment>
<evidence type="ECO:0000313" key="2">
    <source>
        <dbReference type="EMBL" id="KZX16880.1"/>
    </source>
</evidence>
<dbReference type="InterPro" id="IPR002716">
    <property type="entry name" value="PIN_dom"/>
</dbReference>
<dbReference type="Gene3D" id="3.40.50.1010">
    <property type="entry name" value="5'-nuclease"/>
    <property type="match status" value="1"/>
</dbReference>
<dbReference type="InterPro" id="IPR039018">
    <property type="entry name" value="VapC20-like"/>
</dbReference>
<dbReference type="Pfam" id="PF01850">
    <property type="entry name" value="PIN"/>
    <property type="match status" value="1"/>
</dbReference>
<dbReference type="InterPro" id="IPR029060">
    <property type="entry name" value="PIN-like_dom_sf"/>
</dbReference>
<accession>A0A166EPT3</accession>
<keyword evidence="3" id="KW-1185">Reference proteome</keyword>
<organism evidence="2 3">
    <name type="scientific">Methanobrevibacter cuticularis</name>
    <dbReference type="NCBI Taxonomy" id="47311"/>
    <lineage>
        <taxon>Archaea</taxon>
        <taxon>Methanobacteriati</taxon>
        <taxon>Methanobacteriota</taxon>
        <taxon>Methanomada group</taxon>
        <taxon>Methanobacteria</taxon>
        <taxon>Methanobacteriales</taxon>
        <taxon>Methanobacteriaceae</taxon>
        <taxon>Methanobrevibacter</taxon>
    </lineage>
</organism>
<feature type="domain" description="PIN" evidence="1">
    <location>
        <begin position="2"/>
        <end position="122"/>
    </location>
</feature>
<name>A0A166EPT3_9EURY</name>
<dbReference type="RefSeq" id="WP_067258576.1">
    <property type="nucleotide sequence ID" value="NZ_LWMW01000085.1"/>
</dbReference>
<dbReference type="PATRIC" id="fig|47311.3.peg.589"/>
<dbReference type="PANTHER" id="PTHR42188:SF1">
    <property type="entry name" value="23S RRNA-SPECIFIC ENDONUCLEASE VAPC20"/>
    <property type="match status" value="1"/>
</dbReference>
<keyword evidence="2" id="KW-0255">Endonuclease</keyword>
<dbReference type="EMBL" id="LWMW01000085">
    <property type="protein sequence ID" value="KZX16880.1"/>
    <property type="molecule type" value="Genomic_DNA"/>
</dbReference>
<dbReference type="PANTHER" id="PTHR42188">
    <property type="entry name" value="23S RRNA-SPECIFIC ENDONUCLEASE VAPC20"/>
    <property type="match status" value="1"/>
</dbReference>
<keyword evidence="2" id="KW-0378">Hydrolase</keyword>
<dbReference type="OrthoDB" id="79432at2157"/>
<sequence>MIFLDANFIIAYSVKGHKNYNRAIEIWETIEDKDKIISKLIIAEVLNVLNTRLKTNIELIEKVCEFIANELIILQDEEYYIKGLKLLKEYYPKRIQFTDCVYIALMEDLKIEEIITFDEHFALNRNIKRIY</sequence>
<dbReference type="GO" id="GO:0004521">
    <property type="term" value="F:RNA endonuclease activity"/>
    <property type="evidence" value="ECO:0007669"/>
    <property type="project" value="InterPro"/>
</dbReference>
<evidence type="ECO:0000313" key="3">
    <source>
        <dbReference type="Proteomes" id="UP000077275"/>
    </source>
</evidence>
<reference evidence="2 3" key="1">
    <citation type="submission" date="2016-04" db="EMBL/GenBank/DDBJ databases">
        <title>Genome sequence of Methanobrevibacter cuticularis DSM 11139.</title>
        <authorList>
            <person name="Poehlein A."/>
            <person name="Seedorf H."/>
            <person name="Daniel R."/>
        </authorList>
    </citation>
    <scope>NUCLEOTIDE SEQUENCE [LARGE SCALE GENOMIC DNA]</scope>
    <source>
        <strain evidence="2 3">DSM 11139</strain>
    </source>
</reference>
<gene>
    <name evidence="2" type="primary">vapC_3</name>
    <name evidence="2" type="ORF">MBCUT_05100</name>
</gene>
<dbReference type="Proteomes" id="UP000077275">
    <property type="component" value="Unassembled WGS sequence"/>
</dbReference>
<proteinExistence type="predicted"/>
<keyword evidence="2" id="KW-0540">Nuclease</keyword>